<sequence length="176" mass="19785">MDNRDELIRFTKKGIGFPLAGLLVITLLTLFVLFLPQRQALIWGIVATGSTFPIAFFISKIFDVNPFAKLPPLSDLGAILALAQFLYWPVLIMVLQLNPDWFPFVFAVLFGSHFIPYGWLYKSTAYYFIGFSMPALGCLMALGGSEFSYLYTFASLIPVYAISCGLLFKEIQLIKK</sequence>
<evidence type="ECO:0000313" key="3">
    <source>
        <dbReference type="Proteomes" id="UP001595897"/>
    </source>
</evidence>
<keyword evidence="1" id="KW-1133">Transmembrane helix</keyword>
<feature type="transmembrane region" description="Helical" evidence="1">
    <location>
        <begin position="74"/>
        <end position="95"/>
    </location>
</feature>
<dbReference type="InterPro" id="IPR053824">
    <property type="entry name" value="DUF7010"/>
</dbReference>
<keyword evidence="3" id="KW-1185">Reference proteome</keyword>
<keyword evidence="1" id="KW-0812">Transmembrane</keyword>
<feature type="transmembrane region" description="Helical" evidence="1">
    <location>
        <begin position="101"/>
        <end position="120"/>
    </location>
</feature>
<feature type="transmembrane region" description="Helical" evidence="1">
    <location>
        <begin position="15"/>
        <end position="35"/>
    </location>
</feature>
<feature type="transmembrane region" description="Helical" evidence="1">
    <location>
        <begin position="125"/>
        <end position="143"/>
    </location>
</feature>
<dbReference type="Proteomes" id="UP001595897">
    <property type="component" value="Unassembled WGS sequence"/>
</dbReference>
<evidence type="ECO:0000313" key="2">
    <source>
        <dbReference type="EMBL" id="MFC4701607.1"/>
    </source>
</evidence>
<dbReference type="Pfam" id="PF22765">
    <property type="entry name" value="DUF7010"/>
    <property type="match status" value="1"/>
</dbReference>
<dbReference type="EMBL" id="JBHSGU010000019">
    <property type="protein sequence ID" value="MFC4701607.1"/>
    <property type="molecule type" value="Genomic_DNA"/>
</dbReference>
<proteinExistence type="predicted"/>
<organism evidence="2 3">
    <name type="scientific">Glaciecola siphonariae</name>
    <dbReference type="NCBI Taxonomy" id="521012"/>
    <lineage>
        <taxon>Bacteria</taxon>
        <taxon>Pseudomonadati</taxon>
        <taxon>Pseudomonadota</taxon>
        <taxon>Gammaproteobacteria</taxon>
        <taxon>Alteromonadales</taxon>
        <taxon>Alteromonadaceae</taxon>
        <taxon>Glaciecola</taxon>
    </lineage>
</organism>
<evidence type="ECO:0000256" key="1">
    <source>
        <dbReference type="SAM" id="Phobius"/>
    </source>
</evidence>
<comment type="caution">
    <text evidence="2">The sequence shown here is derived from an EMBL/GenBank/DDBJ whole genome shotgun (WGS) entry which is preliminary data.</text>
</comment>
<gene>
    <name evidence="2" type="ORF">ACFO4O_15740</name>
</gene>
<name>A0ABV9LYF3_9ALTE</name>
<keyword evidence="1" id="KW-0472">Membrane</keyword>
<dbReference type="RefSeq" id="WP_382410248.1">
    <property type="nucleotide sequence ID" value="NZ_JBHSGU010000019.1"/>
</dbReference>
<feature type="transmembrane region" description="Helical" evidence="1">
    <location>
        <begin position="41"/>
        <end position="62"/>
    </location>
</feature>
<protein>
    <submittedName>
        <fullName evidence="2">DUF7010 family protein</fullName>
    </submittedName>
</protein>
<feature type="transmembrane region" description="Helical" evidence="1">
    <location>
        <begin position="149"/>
        <end position="168"/>
    </location>
</feature>
<reference evidence="3" key="1">
    <citation type="journal article" date="2019" name="Int. J. Syst. Evol. Microbiol.">
        <title>The Global Catalogue of Microorganisms (GCM) 10K type strain sequencing project: providing services to taxonomists for standard genome sequencing and annotation.</title>
        <authorList>
            <consortium name="The Broad Institute Genomics Platform"/>
            <consortium name="The Broad Institute Genome Sequencing Center for Infectious Disease"/>
            <person name="Wu L."/>
            <person name="Ma J."/>
        </authorList>
    </citation>
    <scope>NUCLEOTIDE SEQUENCE [LARGE SCALE GENOMIC DNA]</scope>
    <source>
        <strain evidence="3">KACC 12507</strain>
    </source>
</reference>
<accession>A0ABV9LYF3</accession>